<sequence length="394" mass="44837">MLDLRQLPTDPDFVQNPYPFYADARRVGPLQYWQDYGMMAAFSYATVSMLFKDKRLGREVPAEMAEAPKPHTKPFYDIEAHSMLELEAPRHTRLRGLVMRAFTTRRIVTLDKDIEELSHQLIDSFPDEPFDLLPAFATKIPVIIIARMLGVPESMADQLLKWSNDMVAMYQASRTHETEVQAATSSQEFAEFMRGYVEEKRVSPGDDLLTELIAAEEDGEKLSTDEMISTCILLLNAGHEATVHTIGNSVKTVLEHGLNADWFAPEKIDKTIEELIRLDPPLHMFTRYAYEDVEVGKFTLKRGDQVALMLGAANRDPDAWENPDQFNPYRPIKTNMAFGAGRHFCVGAPLARLELRIALPILFERCPDLKFSAPPRYANTYHFHGLERLMVQTG</sequence>
<dbReference type="STRING" id="1715691.TA5113_03093"/>
<evidence type="ECO:0000256" key="2">
    <source>
        <dbReference type="ARBA" id="ARBA00022617"/>
    </source>
</evidence>
<dbReference type="Proteomes" id="UP000051184">
    <property type="component" value="Unassembled WGS sequence"/>
</dbReference>
<evidence type="ECO:0000256" key="3">
    <source>
        <dbReference type="ARBA" id="ARBA00022723"/>
    </source>
</evidence>
<reference evidence="10" key="1">
    <citation type="submission" date="2015-09" db="EMBL/GenBank/DDBJ databases">
        <authorList>
            <person name="Rodrigo-Torres Lidia"/>
            <person name="Arahal R.David."/>
        </authorList>
    </citation>
    <scope>NUCLEOTIDE SEQUENCE [LARGE SCALE GENOMIC DNA]</scope>
    <source>
        <strain evidence="10">CECT 5114</strain>
    </source>
</reference>
<dbReference type="PROSITE" id="PS00086">
    <property type="entry name" value="CYTOCHROME_P450"/>
    <property type="match status" value="1"/>
</dbReference>
<dbReference type="GO" id="GO:0020037">
    <property type="term" value="F:heme binding"/>
    <property type="evidence" value="ECO:0007669"/>
    <property type="project" value="InterPro"/>
</dbReference>
<dbReference type="CDD" id="cd20625">
    <property type="entry name" value="CYP164-like"/>
    <property type="match status" value="1"/>
</dbReference>
<dbReference type="EMBL" id="CYUE01000021">
    <property type="protein sequence ID" value="CUK27088.1"/>
    <property type="molecule type" value="Genomic_DNA"/>
</dbReference>
<dbReference type="Gene3D" id="1.10.630.10">
    <property type="entry name" value="Cytochrome P450"/>
    <property type="match status" value="1"/>
</dbReference>
<dbReference type="OrthoDB" id="9801155at2"/>
<keyword evidence="10" id="KW-1185">Reference proteome</keyword>
<dbReference type="GO" id="GO:0005506">
    <property type="term" value="F:iron ion binding"/>
    <property type="evidence" value="ECO:0007669"/>
    <property type="project" value="InterPro"/>
</dbReference>
<organism evidence="9 10">
    <name type="scientific">Cognatishimia activa</name>
    <dbReference type="NCBI Taxonomy" id="1715691"/>
    <lineage>
        <taxon>Bacteria</taxon>
        <taxon>Pseudomonadati</taxon>
        <taxon>Pseudomonadota</taxon>
        <taxon>Alphaproteobacteria</taxon>
        <taxon>Rhodobacterales</taxon>
        <taxon>Paracoccaceae</taxon>
        <taxon>Cognatishimia</taxon>
    </lineage>
</organism>
<dbReference type="PRINTS" id="PR00359">
    <property type="entry name" value="BP450"/>
</dbReference>
<dbReference type="PRINTS" id="PR00385">
    <property type="entry name" value="P450"/>
</dbReference>
<evidence type="ECO:0000256" key="6">
    <source>
        <dbReference type="ARBA" id="ARBA00023033"/>
    </source>
</evidence>
<keyword evidence="4 8" id="KW-0560">Oxidoreductase</keyword>
<keyword evidence="3 8" id="KW-0479">Metal-binding</keyword>
<evidence type="ECO:0000313" key="9">
    <source>
        <dbReference type="EMBL" id="CUK27088.1"/>
    </source>
</evidence>
<keyword evidence="5 8" id="KW-0408">Iron</keyword>
<name>A0A0N7MC33_9RHOB</name>
<evidence type="ECO:0000256" key="7">
    <source>
        <dbReference type="ARBA" id="ARBA00043906"/>
    </source>
</evidence>
<dbReference type="AlphaFoldDB" id="A0A0N7MC33"/>
<dbReference type="RefSeq" id="WP_058316155.1">
    <property type="nucleotide sequence ID" value="NZ_CYTO01000024.1"/>
</dbReference>
<evidence type="ECO:0000256" key="1">
    <source>
        <dbReference type="ARBA" id="ARBA00010617"/>
    </source>
</evidence>
<dbReference type="InterPro" id="IPR001128">
    <property type="entry name" value="Cyt_P450"/>
</dbReference>
<comment type="function">
    <text evidence="7">Cytochromes P450 are a group of heme-thiolate monooxygenases. They oxidize a variety of structurally unrelated compounds, including steroids, fatty acids, and xenobiotics.</text>
</comment>
<evidence type="ECO:0000256" key="4">
    <source>
        <dbReference type="ARBA" id="ARBA00023002"/>
    </source>
</evidence>
<gene>
    <name evidence="9" type="ORF">TA5114_02909</name>
</gene>
<dbReference type="EC" id="1.14.-.-" evidence="9"/>
<dbReference type="GO" id="GO:0004497">
    <property type="term" value="F:monooxygenase activity"/>
    <property type="evidence" value="ECO:0007669"/>
    <property type="project" value="UniProtKB-KW"/>
</dbReference>
<evidence type="ECO:0000256" key="8">
    <source>
        <dbReference type="RuleBase" id="RU000461"/>
    </source>
</evidence>
<protein>
    <submittedName>
        <fullName evidence="9">Cytochrome P450 107B1</fullName>
        <ecNumber evidence="9">1.14.-.-</ecNumber>
    </submittedName>
</protein>
<dbReference type="InterPro" id="IPR036396">
    <property type="entry name" value="Cyt_P450_sf"/>
</dbReference>
<keyword evidence="2 8" id="KW-0349">Heme</keyword>
<evidence type="ECO:0000256" key="5">
    <source>
        <dbReference type="ARBA" id="ARBA00023004"/>
    </source>
</evidence>
<keyword evidence="6 8" id="KW-0503">Monooxygenase</keyword>
<dbReference type="PANTHER" id="PTHR46696:SF1">
    <property type="entry name" value="CYTOCHROME P450 YJIB-RELATED"/>
    <property type="match status" value="1"/>
</dbReference>
<dbReference type="SUPFAM" id="SSF48264">
    <property type="entry name" value="Cytochrome P450"/>
    <property type="match status" value="1"/>
</dbReference>
<dbReference type="InterPro" id="IPR017972">
    <property type="entry name" value="Cyt_P450_CS"/>
</dbReference>
<evidence type="ECO:0000313" key="10">
    <source>
        <dbReference type="Proteomes" id="UP000051184"/>
    </source>
</evidence>
<dbReference type="InterPro" id="IPR002397">
    <property type="entry name" value="Cyt_P450_B"/>
</dbReference>
<dbReference type="Pfam" id="PF00067">
    <property type="entry name" value="p450"/>
    <property type="match status" value="1"/>
</dbReference>
<comment type="similarity">
    <text evidence="1 8">Belongs to the cytochrome P450 family.</text>
</comment>
<proteinExistence type="inferred from homology"/>
<dbReference type="GO" id="GO:0016705">
    <property type="term" value="F:oxidoreductase activity, acting on paired donors, with incorporation or reduction of molecular oxygen"/>
    <property type="evidence" value="ECO:0007669"/>
    <property type="project" value="InterPro"/>
</dbReference>
<accession>A0A0N7MC33</accession>
<dbReference type="FunFam" id="1.10.630.10:FF:000018">
    <property type="entry name" value="Cytochrome P450 monooxygenase"/>
    <property type="match status" value="1"/>
</dbReference>
<dbReference type="PANTHER" id="PTHR46696">
    <property type="entry name" value="P450, PUTATIVE (EUROFUNG)-RELATED"/>
    <property type="match status" value="1"/>
</dbReference>